<dbReference type="PRINTS" id="PR01036">
    <property type="entry name" value="TCRTETB"/>
</dbReference>
<dbReference type="CDD" id="cd17503">
    <property type="entry name" value="MFS_LmrB_MDR_like"/>
    <property type="match status" value="1"/>
</dbReference>
<evidence type="ECO:0000256" key="2">
    <source>
        <dbReference type="ARBA" id="ARBA00008537"/>
    </source>
</evidence>
<feature type="transmembrane region" description="Helical" evidence="8">
    <location>
        <begin position="139"/>
        <end position="156"/>
    </location>
</feature>
<name>A0A1D8ISB8_9GAMM</name>
<sequence>MNPTETNARQRLLITIAVMSATVMQVLDTTIVNVALPHMQGQLSATRDQISWVLTSYLVASGIFMPLTGYFTDRLGQKRYLMLSVGGFVISSALCGLSTSVAEIVIFRLAQGIFGAALVPLSQSLMVNTYPLEQRGRAMAIWGMGVMIGPILGPTLGGYLTEVLSWRWTFYINVPVGLLSLLLTWRVIPDTERRERRMDWTGFLLMGLAIGAVQYVLDRGNEDAWFSSNTIVLLTAIAVLSFVGFIVHAIRAREHAIFRLGIFRDRNFTTASLLIAVFGLGLYGTALVQPLLLEGLLGYPALTTGLVMAPRGLASMFSMMLVGRLIGRVDPRILIASGILLASTGAWAMTLYSLDIDTFWSIWPIVLQGLGMGLIFVPMSTVAFSSLPARDSAEAAGLFSLLRTIGSAIGISIVSTILTRHTQIAWNQLGGHITEMNPAVDRYLEGLGMNVHSPAAPQLLGQLLHRQADMVGFLDGFLLITWGFLIMLPLVLLMRRVDLNRTPSA</sequence>
<protein>
    <submittedName>
        <fullName evidence="10">Multidrug MFS transporter</fullName>
    </submittedName>
</protein>
<dbReference type="SUPFAM" id="SSF103473">
    <property type="entry name" value="MFS general substrate transporter"/>
    <property type="match status" value="1"/>
</dbReference>
<feature type="transmembrane region" description="Helical" evidence="8">
    <location>
        <begin position="333"/>
        <end position="354"/>
    </location>
</feature>
<dbReference type="Proteomes" id="UP000095401">
    <property type="component" value="Chromosome"/>
</dbReference>
<dbReference type="NCBIfam" id="TIGR00711">
    <property type="entry name" value="efflux_EmrB"/>
    <property type="match status" value="1"/>
</dbReference>
<dbReference type="InterPro" id="IPR020846">
    <property type="entry name" value="MFS_dom"/>
</dbReference>
<keyword evidence="3" id="KW-0813">Transport</keyword>
<feature type="transmembrane region" description="Helical" evidence="8">
    <location>
        <begin position="229"/>
        <end position="250"/>
    </location>
</feature>
<evidence type="ECO:0000313" key="10">
    <source>
        <dbReference type="EMBL" id="AOU99391.1"/>
    </source>
</evidence>
<dbReference type="Gene3D" id="1.20.1720.10">
    <property type="entry name" value="Multidrug resistance protein D"/>
    <property type="match status" value="1"/>
</dbReference>
<evidence type="ECO:0000256" key="7">
    <source>
        <dbReference type="ARBA" id="ARBA00023136"/>
    </source>
</evidence>
<gene>
    <name evidence="10" type="ORF">BI364_16960</name>
</gene>
<evidence type="ECO:0000256" key="3">
    <source>
        <dbReference type="ARBA" id="ARBA00022448"/>
    </source>
</evidence>
<evidence type="ECO:0000256" key="6">
    <source>
        <dbReference type="ARBA" id="ARBA00022989"/>
    </source>
</evidence>
<feature type="transmembrane region" description="Helical" evidence="8">
    <location>
        <begin position="271"/>
        <end position="293"/>
    </location>
</feature>
<feature type="transmembrane region" description="Helical" evidence="8">
    <location>
        <begin position="105"/>
        <end position="127"/>
    </location>
</feature>
<feature type="transmembrane region" description="Helical" evidence="8">
    <location>
        <begin position="168"/>
        <end position="188"/>
    </location>
</feature>
<dbReference type="PANTHER" id="PTHR42718">
    <property type="entry name" value="MAJOR FACILITATOR SUPERFAMILY MULTIDRUG TRANSPORTER MFSC"/>
    <property type="match status" value="1"/>
</dbReference>
<evidence type="ECO:0000256" key="5">
    <source>
        <dbReference type="ARBA" id="ARBA00022692"/>
    </source>
</evidence>
<dbReference type="PROSITE" id="PS50850">
    <property type="entry name" value="MFS"/>
    <property type="match status" value="1"/>
</dbReference>
<accession>A0A1D8ISB8</accession>
<dbReference type="PANTHER" id="PTHR42718:SF9">
    <property type="entry name" value="MAJOR FACILITATOR SUPERFAMILY MULTIDRUG TRANSPORTER MFSC"/>
    <property type="match status" value="1"/>
</dbReference>
<comment type="subcellular location">
    <subcellularLocation>
        <location evidence="1">Cell membrane</location>
        <topology evidence="1">Multi-pass membrane protein</topology>
    </subcellularLocation>
</comment>
<keyword evidence="11" id="KW-1185">Reference proteome</keyword>
<dbReference type="AlphaFoldDB" id="A0A1D8ISB8"/>
<organism evidence="10 11">
    <name type="scientific">Acidihalobacter yilgarnensis</name>
    <dbReference type="NCBI Taxonomy" id="2819280"/>
    <lineage>
        <taxon>Bacteria</taxon>
        <taxon>Pseudomonadati</taxon>
        <taxon>Pseudomonadota</taxon>
        <taxon>Gammaproteobacteria</taxon>
        <taxon>Chromatiales</taxon>
        <taxon>Ectothiorhodospiraceae</taxon>
        <taxon>Acidihalobacter</taxon>
    </lineage>
</organism>
<keyword evidence="7 8" id="KW-0472">Membrane</keyword>
<evidence type="ECO:0000259" key="9">
    <source>
        <dbReference type="PROSITE" id="PS50850"/>
    </source>
</evidence>
<keyword evidence="5 8" id="KW-0812">Transmembrane</keyword>
<keyword evidence="4" id="KW-1003">Cell membrane</keyword>
<dbReference type="KEGG" id="aprs:BI364_16960"/>
<dbReference type="RefSeq" id="WP_070079740.1">
    <property type="nucleotide sequence ID" value="NZ_CP017415.1"/>
</dbReference>
<feature type="transmembrane region" description="Helical" evidence="8">
    <location>
        <begin position="12"/>
        <end position="37"/>
    </location>
</feature>
<feature type="transmembrane region" description="Helical" evidence="8">
    <location>
        <begin position="80"/>
        <end position="99"/>
    </location>
</feature>
<feature type="transmembrane region" description="Helical" evidence="8">
    <location>
        <begin position="299"/>
        <end position="321"/>
    </location>
</feature>
<feature type="domain" description="Major facilitator superfamily (MFS) profile" evidence="9">
    <location>
        <begin position="14"/>
        <end position="501"/>
    </location>
</feature>
<dbReference type="InterPro" id="IPR036259">
    <property type="entry name" value="MFS_trans_sf"/>
</dbReference>
<dbReference type="Pfam" id="PF07690">
    <property type="entry name" value="MFS_1"/>
    <property type="match status" value="1"/>
</dbReference>
<feature type="transmembrane region" description="Helical" evidence="8">
    <location>
        <begin position="470"/>
        <end position="493"/>
    </location>
</feature>
<dbReference type="InterPro" id="IPR004638">
    <property type="entry name" value="EmrB-like"/>
</dbReference>
<dbReference type="Gene3D" id="1.20.1250.20">
    <property type="entry name" value="MFS general substrate transporter like domains"/>
    <property type="match status" value="1"/>
</dbReference>
<comment type="similarity">
    <text evidence="2">Belongs to the major facilitator superfamily. EmrB family.</text>
</comment>
<proteinExistence type="inferred from homology"/>
<evidence type="ECO:0000256" key="8">
    <source>
        <dbReference type="SAM" id="Phobius"/>
    </source>
</evidence>
<keyword evidence="6 8" id="KW-1133">Transmembrane helix</keyword>
<dbReference type="GO" id="GO:0022857">
    <property type="term" value="F:transmembrane transporter activity"/>
    <property type="evidence" value="ECO:0007669"/>
    <property type="project" value="InterPro"/>
</dbReference>
<feature type="transmembrane region" description="Helical" evidence="8">
    <location>
        <begin position="360"/>
        <end position="384"/>
    </location>
</feature>
<dbReference type="EMBL" id="CP017415">
    <property type="protein sequence ID" value="AOU99391.1"/>
    <property type="molecule type" value="Genomic_DNA"/>
</dbReference>
<evidence type="ECO:0000313" key="11">
    <source>
        <dbReference type="Proteomes" id="UP000095401"/>
    </source>
</evidence>
<evidence type="ECO:0000256" key="4">
    <source>
        <dbReference type="ARBA" id="ARBA00022475"/>
    </source>
</evidence>
<dbReference type="GO" id="GO:0005886">
    <property type="term" value="C:plasma membrane"/>
    <property type="evidence" value="ECO:0007669"/>
    <property type="project" value="UniProtKB-SubCell"/>
</dbReference>
<feature type="transmembrane region" description="Helical" evidence="8">
    <location>
        <begin position="200"/>
        <end position="217"/>
    </location>
</feature>
<evidence type="ECO:0000256" key="1">
    <source>
        <dbReference type="ARBA" id="ARBA00004651"/>
    </source>
</evidence>
<reference evidence="11" key="1">
    <citation type="submission" date="2016-09" db="EMBL/GenBank/DDBJ databases">
        <title>Acidihalobacter prosperus F5.</title>
        <authorList>
            <person name="Khaleque H.N."/>
            <person name="Ramsay J.P."/>
            <person name="Kaksonen A.H."/>
            <person name="Boxall N.J."/>
            <person name="Watkin E.L.J."/>
        </authorList>
    </citation>
    <scope>NUCLEOTIDE SEQUENCE [LARGE SCALE GENOMIC DNA]</scope>
    <source>
        <strain evidence="11">F5</strain>
    </source>
</reference>
<dbReference type="InterPro" id="IPR011701">
    <property type="entry name" value="MFS"/>
</dbReference>
<feature type="transmembrane region" description="Helical" evidence="8">
    <location>
        <begin position="49"/>
        <end position="68"/>
    </location>
</feature>
<feature type="transmembrane region" description="Helical" evidence="8">
    <location>
        <begin position="396"/>
        <end position="418"/>
    </location>
</feature>